<dbReference type="EMBL" id="CM000951">
    <property type="protein sequence ID" value="EDY54800.1"/>
    <property type="molecule type" value="Genomic_DNA"/>
</dbReference>
<evidence type="ECO:0000313" key="1">
    <source>
        <dbReference type="EMBL" id="EDY54800.1"/>
    </source>
</evidence>
<dbReference type="Gene3D" id="3.90.25.10">
    <property type="entry name" value="UDP-galactose 4-epimerase, domain 1"/>
    <property type="match status" value="1"/>
</dbReference>
<keyword evidence="2" id="KW-1185">Reference proteome</keyword>
<evidence type="ECO:0000313" key="2">
    <source>
        <dbReference type="Proteomes" id="UP000002785"/>
    </source>
</evidence>
<reference evidence="1" key="1">
    <citation type="submission" date="2009-10" db="EMBL/GenBank/DDBJ databases">
        <title>The genome sequence of Streptomyces sviceus strain ATCC 29083.</title>
        <authorList>
            <consortium name="The Broad Institute Genome Sequencing Platform"/>
            <consortium name="Broad Institute Microbial Sequencing Center"/>
            <person name="Fischbach M."/>
            <person name="Godfrey P."/>
            <person name="Ward D."/>
            <person name="Young S."/>
            <person name="Zeng Q."/>
            <person name="Koehrsen M."/>
            <person name="Alvarado L."/>
            <person name="Berlin A.M."/>
            <person name="Bochicchio J."/>
            <person name="Borenstein D."/>
            <person name="Chapman S.B."/>
            <person name="Chen Z."/>
            <person name="Engels R."/>
            <person name="Freedman E."/>
            <person name="Gellesch M."/>
            <person name="Goldberg J."/>
            <person name="Griggs A."/>
            <person name="Gujja S."/>
            <person name="Heilman E.R."/>
            <person name="Heiman D.I."/>
            <person name="Hepburn T.A."/>
            <person name="Howarth C."/>
            <person name="Jen D."/>
            <person name="Larson L."/>
            <person name="Lewis B."/>
            <person name="Mehta T."/>
            <person name="Park D."/>
            <person name="Pearson M."/>
            <person name="Richards J."/>
            <person name="Roberts A."/>
            <person name="Saif S."/>
            <person name="Shea T.D."/>
            <person name="Shenoy N."/>
            <person name="Sisk P."/>
            <person name="Stolte C."/>
            <person name="Sykes S.N."/>
            <person name="Thomson T."/>
            <person name="Walk T."/>
            <person name="White J."/>
            <person name="Yandava C."/>
            <person name="Straight P."/>
            <person name="Clardy J."/>
            <person name="Hung D."/>
            <person name="Kolter R."/>
            <person name="Mekalanos J."/>
            <person name="Walker S."/>
            <person name="Walsh C.T."/>
            <person name="Wieland-Brown L.C."/>
            <person name="Haas B."/>
            <person name="Nusbaum C."/>
            <person name="Birren B."/>
        </authorList>
    </citation>
    <scope>NUCLEOTIDE SEQUENCE [LARGE SCALE GENOMIC DNA]</scope>
    <source>
        <strain evidence="1">ATCC 29083</strain>
    </source>
</reference>
<gene>
    <name evidence="1" type="ORF">SSEG_01380</name>
</gene>
<protein>
    <submittedName>
        <fullName evidence="1">Uncharacterized protein</fullName>
    </submittedName>
</protein>
<dbReference type="AlphaFoldDB" id="B5HPM4"/>
<sequence>MVLHGGPGAGHRAYPDCGGFAERVKGSAVTRPRDPPYGESGLEFRWHKPTVVPRGPLPAPGLHRADPADPGWCAARQLAVSLQAAVSAAAVTVRVADMVDTLRKVAGAKAVDLVTVAPDPAVETVVGSRPAAFDHRGRADARPIPDRELGNVGAGRCGRSPWGCGRSLAAMSERDKAVAHRCSLW</sequence>
<name>B5HPM4_STRX2</name>
<dbReference type="Proteomes" id="UP000002785">
    <property type="component" value="Chromosome"/>
</dbReference>
<proteinExistence type="predicted"/>
<organism evidence="1 2">
    <name type="scientific">Streptomyces sviceus (strain ATCC 29083 / DSM 924 / JCM 4929 / NBRC 13980 / NCIMB 11184 / NRRL 5439 / UC 5370)</name>
    <dbReference type="NCBI Taxonomy" id="463191"/>
    <lineage>
        <taxon>Bacteria</taxon>
        <taxon>Bacillati</taxon>
        <taxon>Actinomycetota</taxon>
        <taxon>Actinomycetes</taxon>
        <taxon>Kitasatosporales</taxon>
        <taxon>Streptomycetaceae</taxon>
        <taxon>Streptomyces</taxon>
    </lineage>
</organism>
<dbReference type="HOGENOM" id="CLU_1460558_0_0_11"/>
<accession>B5HPM4</accession>
<dbReference type="Gene3D" id="3.40.50.720">
    <property type="entry name" value="NAD(P)-binding Rossmann-like Domain"/>
    <property type="match status" value="1"/>
</dbReference>
<dbReference type="OrthoDB" id="4328176at2"/>